<dbReference type="AlphaFoldDB" id="A0A1W2H3L0"/>
<feature type="signal peptide" evidence="1">
    <location>
        <begin position="1"/>
        <end position="20"/>
    </location>
</feature>
<reference evidence="3" key="1">
    <citation type="submission" date="2017-04" db="EMBL/GenBank/DDBJ databases">
        <authorList>
            <person name="Varghese N."/>
            <person name="Submissions S."/>
        </authorList>
    </citation>
    <scope>NUCLEOTIDE SEQUENCE [LARGE SCALE GENOMIC DNA]</scope>
    <source>
        <strain evidence="3">DSM 16537</strain>
    </source>
</reference>
<keyword evidence="1" id="KW-0732">Signal</keyword>
<gene>
    <name evidence="2" type="ORF">SAMN00777080_2120</name>
</gene>
<protein>
    <submittedName>
        <fullName evidence="2">Uncharacterized protein</fullName>
    </submittedName>
</protein>
<dbReference type="OrthoDB" id="655382at2"/>
<name>A0A1W2H3L0_9BACT</name>
<dbReference type="STRING" id="758820.SAMN00777080_2120"/>
<proteinExistence type="predicted"/>
<accession>A0A1W2H3L0</accession>
<evidence type="ECO:0000313" key="2">
    <source>
        <dbReference type="EMBL" id="SMD43527.1"/>
    </source>
</evidence>
<organism evidence="2 3">
    <name type="scientific">Aquiflexum balticum DSM 16537</name>
    <dbReference type="NCBI Taxonomy" id="758820"/>
    <lineage>
        <taxon>Bacteria</taxon>
        <taxon>Pseudomonadati</taxon>
        <taxon>Bacteroidota</taxon>
        <taxon>Cytophagia</taxon>
        <taxon>Cytophagales</taxon>
        <taxon>Cyclobacteriaceae</taxon>
        <taxon>Aquiflexum</taxon>
    </lineage>
</organism>
<feature type="chain" id="PRO_5013139746" evidence="1">
    <location>
        <begin position="21"/>
        <end position="234"/>
    </location>
</feature>
<evidence type="ECO:0000256" key="1">
    <source>
        <dbReference type="SAM" id="SignalP"/>
    </source>
</evidence>
<dbReference type="RefSeq" id="WP_084120408.1">
    <property type="nucleotide sequence ID" value="NZ_LT838813.1"/>
</dbReference>
<keyword evidence="3" id="KW-1185">Reference proteome</keyword>
<dbReference type="Proteomes" id="UP000192333">
    <property type="component" value="Chromosome I"/>
</dbReference>
<sequence>MKTSVFFLFAILLFVGSASAQMQSVIQAQYTENIPFHQEVVSGGYYVDPPNNIEGHPYLQDKKFEIGNITINGLFYEQVPILYDIHKDLVITFHPIHRQKTIIQAEKINSFSILEPQEKKFIKIEENFDYNNHNNGFYELVTEGNAQLFCKHYKTVNAKKETGKYSRIFIEESDYLLKKENKFLLVKKKSSVFEFLEMEKKTIQKELKKRDIYFKRSPRAYLSIVTEFYNNQGK</sequence>
<dbReference type="EMBL" id="LT838813">
    <property type="protein sequence ID" value="SMD43527.1"/>
    <property type="molecule type" value="Genomic_DNA"/>
</dbReference>
<evidence type="ECO:0000313" key="3">
    <source>
        <dbReference type="Proteomes" id="UP000192333"/>
    </source>
</evidence>